<dbReference type="OrthoDB" id="9790247at2"/>
<name>A0A444JL76_9GAMM</name>
<feature type="chain" id="PRO_5019401084" evidence="2">
    <location>
        <begin position="23"/>
        <end position="1208"/>
    </location>
</feature>
<dbReference type="Pfam" id="PF20419">
    <property type="entry name" value="DUF6701"/>
    <property type="match status" value="1"/>
</dbReference>
<sequence length="1208" mass="132122">MKNIFWLAFCVEVLFFSLSVHASCGRLQVNKGFDVVFRLTDVQHQERVILTGQNGRKKILWSNIPGDVAIINDSDYRWTVKGQNYDIWLHYTPGKGKKSPGTLKYYFYRWDLNPNRWGLAMEKKSVNISGLSNNVYVSGQSTEILNCNGTIEPLPEPSHCELFPGPVQSWQGNTNNLITMDRYSKIAKADNYQIGFSNQIINGYPSDYHPPQTPLLGLCDGNSCQLNGKVAQKKALSWDNSGASKQLENTVITANETASPGTSYQAVRSWTYGLTIEPRGNLTLPSGEYWVDAADIRGELTIDGQVTLHVKDNLNIGGAVNTLSPTDNLTIFAYNSGEACPLPANYPSGPPQVNVDYAVNINVSGQFNGRIYSQGPVALSNATTLIGAVTACQLQMSNTAQIIGDSQCFDPPPEEEYLLDLIPDEDLQLVCERLPVEFQVKDKNTKSLVADYSGKVIISAEDTFPSGKAFWYFSETGGGNTKRDITGNNTSFDVSGGKVKLWLKSDYIGSIDVTGKLTTGMADPKTGNFQFVPFKLEIQQNELKTVANKPQDISIVAKACADDKVDDSVANGYTGIRTLRLETAYTKPNISSGTKAASILLKDKDGNWQSGEGKFEFKVERNSDNTETARARSVLKYADAGITKLTFYDPNCTNKKCDVEPIARLMKSTETSLKNWERLEGELSVATRPYTFALCNDGTAKSIQDASGTSEQGHRFVAADEPFGVKVRPVVWIESDGNGGIDANQNATAAVDSSGMCDRTITYNFYAAGAPAATVALSIPSGYGVNPHSPDEAGAITGSLTSTELSHAQIKDKAFSASWSEVGSIWLQADTQAKYLNMDINMGQRPVGRFYPDHFAVFVKAGGSEGIIPANGSFSYMEQPFTGKFTVKAMNASAPVGNYHLFASSLQADFGLWLGSLVENQYKAFDLARLHICDTKECKANLAWQGWSNVAQSSVSQQSGRVFDATAGNAPRLTISRLIDTSFTCSFDDANSCSKATKADGPYQALDFRVKVSKFADGVDFILSETENNQNAVGAYVDRADIRYGRMMMEDVGGRADSKIAIPLRVEYWDGSRFVMNSDDRLSVFAGGNYCQQVIAQSDSAVKNSESRTEGDGTVSAGETSSGEFVAVPHSKVNYREQARFWQRLTSGIPVDIKEGICVGSHSNQPWLQFNWRKFGDESPSAVVTFGVYRGNDRIIYRGEKGMNQLLN</sequence>
<dbReference type="RefSeq" id="WP_128785505.1">
    <property type="nucleotide sequence ID" value="NZ_RJLM01000010.1"/>
</dbReference>
<comment type="caution">
    <text evidence="4">The sequence shown here is derived from an EMBL/GenBank/DDBJ whole genome shotgun (WGS) entry which is preliminary data.</text>
</comment>
<proteinExistence type="predicted"/>
<reference evidence="4 5" key="1">
    <citation type="submission" date="2018-11" db="EMBL/GenBank/DDBJ databases">
        <title>Photobacterium sp. BEI247 sp. nov., a marine bacterium isolated from Yongle Blue Hole in the South China Sea.</title>
        <authorList>
            <person name="Wang X."/>
        </authorList>
    </citation>
    <scope>NUCLEOTIDE SEQUENCE [LARGE SCALE GENOMIC DNA]</scope>
    <source>
        <strain evidence="5">BEI247</strain>
    </source>
</reference>
<keyword evidence="2" id="KW-0732">Signal</keyword>
<protein>
    <submittedName>
        <fullName evidence="4">Polymer-forming cytoskeletal protein</fullName>
    </submittedName>
</protein>
<accession>A0A444JL76</accession>
<evidence type="ECO:0000313" key="5">
    <source>
        <dbReference type="Proteomes" id="UP000287563"/>
    </source>
</evidence>
<feature type="domain" description="DUF6701" evidence="3">
    <location>
        <begin position="529"/>
        <end position="1201"/>
    </location>
</feature>
<evidence type="ECO:0000256" key="2">
    <source>
        <dbReference type="SAM" id="SignalP"/>
    </source>
</evidence>
<evidence type="ECO:0000256" key="1">
    <source>
        <dbReference type="SAM" id="MobiDB-lite"/>
    </source>
</evidence>
<evidence type="ECO:0000259" key="3">
    <source>
        <dbReference type="Pfam" id="PF20419"/>
    </source>
</evidence>
<dbReference type="Proteomes" id="UP000287563">
    <property type="component" value="Unassembled WGS sequence"/>
</dbReference>
<gene>
    <name evidence="4" type="ORF">EDI28_19340</name>
</gene>
<evidence type="ECO:0000313" key="4">
    <source>
        <dbReference type="EMBL" id="RWX53851.1"/>
    </source>
</evidence>
<dbReference type="InterPro" id="IPR046524">
    <property type="entry name" value="DUF6701"/>
</dbReference>
<feature type="signal peptide" evidence="2">
    <location>
        <begin position="1"/>
        <end position="22"/>
    </location>
</feature>
<organism evidence="4 5">
    <name type="scientific">Photobacterium chitinilyticum</name>
    <dbReference type="NCBI Taxonomy" id="2485123"/>
    <lineage>
        <taxon>Bacteria</taxon>
        <taxon>Pseudomonadati</taxon>
        <taxon>Pseudomonadota</taxon>
        <taxon>Gammaproteobacteria</taxon>
        <taxon>Vibrionales</taxon>
        <taxon>Vibrionaceae</taxon>
        <taxon>Photobacterium</taxon>
    </lineage>
</organism>
<feature type="region of interest" description="Disordered" evidence="1">
    <location>
        <begin position="1101"/>
        <end position="1121"/>
    </location>
</feature>
<keyword evidence="5" id="KW-1185">Reference proteome</keyword>
<dbReference type="EMBL" id="RJLM01000010">
    <property type="protein sequence ID" value="RWX53851.1"/>
    <property type="molecule type" value="Genomic_DNA"/>
</dbReference>
<dbReference type="AlphaFoldDB" id="A0A444JL76"/>